<protein>
    <recommendedName>
        <fullName evidence="8">4Fe-4S ferredoxin-type domain-containing protein</fullName>
    </recommendedName>
</protein>
<dbReference type="PROSITE" id="PS00198">
    <property type="entry name" value="4FE4S_FER_1"/>
    <property type="match status" value="1"/>
</dbReference>
<keyword evidence="10" id="KW-1185">Reference proteome</keyword>
<dbReference type="Pfam" id="PF01512">
    <property type="entry name" value="Complex1_51K"/>
    <property type="match status" value="1"/>
</dbReference>
<dbReference type="InterPro" id="IPR026902">
    <property type="entry name" value="RnfC_N"/>
</dbReference>
<keyword evidence="5" id="KW-0249">Electron transport</keyword>
<dbReference type="InterPro" id="IPR010208">
    <property type="entry name" value="Ion_transpt_RnfC/RsxC"/>
</dbReference>
<sequence>MSVVLGMGWRGLSGTILPGEHEVAQDWETSLPDQVVVPLYQLHAGHARCLVSPGDQVREGAIIGSPPPDGVAVHAPVPGRVLAITEITLPGNIPSQGVVIKTGGEFDILGRVPEPVDWQSLEPAELINTLVEMGVEDIRDQDRSFITRLRHMSGFQGQGAVIINFSPNEPLSKTHEQLLKTKPAALAQGCSILSKLFPRARIHAAVPSGLGRELRSLKAELRARGLAVKIRRVREDYPQAEPVLLTQAILGKEFHRSVNLEQHGVFILDVPVLFGIYEAVALRKPMIERYVTLAGDALSASRVVKARIGTRVGDIVGDAGGVKETPARVVYGGPLRGVGMESADTPLTKGYDSLILLTESRLFPRPGQAEPPGAEACFQCGLCALHCPMRLNPMRLYKLLDHGNPERAWREGLHACTGCGICSYICPADISLTQNLIRGRDSLGERKD</sequence>
<dbReference type="Pfam" id="PF13375">
    <property type="entry name" value="RnfC_N"/>
    <property type="match status" value="1"/>
</dbReference>
<keyword evidence="2" id="KW-0004">4Fe-4S</keyword>
<dbReference type="Gene3D" id="3.30.70.20">
    <property type="match status" value="1"/>
</dbReference>
<comment type="caution">
    <text evidence="9">The sequence shown here is derived from an EMBL/GenBank/DDBJ whole genome shotgun (WGS) entry which is preliminary data.</text>
</comment>
<feature type="domain" description="4Fe-4S ferredoxin-type" evidence="8">
    <location>
        <begin position="406"/>
        <end position="435"/>
    </location>
</feature>
<keyword evidence="1" id="KW-0813">Transport</keyword>
<dbReference type="SUPFAM" id="SSF142984">
    <property type="entry name" value="Nqo1 middle domain-like"/>
    <property type="match status" value="1"/>
</dbReference>
<dbReference type="Gene3D" id="3.40.50.11540">
    <property type="entry name" value="NADH-ubiquinone oxidoreductase 51kDa subunit"/>
    <property type="match status" value="1"/>
</dbReference>
<evidence type="ECO:0000256" key="1">
    <source>
        <dbReference type="ARBA" id="ARBA00022448"/>
    </source>
</evidence>
<evidence type="ECO:0000256" key="5">
    <source>
        <dbReference type="ARBA" id="ARBA00022982"/>
    </source>
</evidence>
<evidence type="ECO:0000256" key="4">
    <source>
        <dbReference type="ARBA" id="ARBA00022737"/>
    </source>
</evidence>
<gene>
    <name evidence="9" type="ORF">DC28_14720</name>
</gene>
<dbReference type="GO" id="GO:0051539">
    <property type="term" value="F:4 iron, 4 sulfur cluster binding"/>
    <property type="evidence" value="ECO:0007669"/>
    <property type="project" value="UniProtKB-KW"/>
</dbReference>
<evidence type="ECO:0000256" key="2">
    <source>
        <dbReference type="ARBA" id="ARBA00022485"/>
    </source>
</evidence>
<dbReference type="OrthoDB" id="358646at2"/>
<dbReference type="eggNOG" id="COG4656">
    <property type="taxonomic scope" value="Bacteria"/>
</dbReference>
<evidence type="ECO:0000256" key="6">
    <source>
        <dbReference type="ARBA" id="ARBA00023004"/>
    </source>
</evidence>
<dbReference type="RefSeq" id="WP_037550180.1">
    <property type="nucleotide sequence ID" value="NZ_JNUP01000072.1"/>
</dbReference>
<dbReference type="PANTHER" id="PTHR43034:SF2">
    <property type="entry name" value="ION-TRANSLOCATING OXIDOREDUCTASE COMPLEX SUBUNIT C"/>
    <property type="match status" value="1"/>
</dbReference>
<keyword evidence="7" id="KW-0411">Iron-sulfur</keyword>
<evidence type="ECO:0000256" key="3">
    <source>
        <dbReference type="ARBA" id="ARBA00022723"/>
    </source>
</evidence>
<evidence type="ECO:0000259" key="8">
    <source>
        <dbReference type="PROSITE" id="PS51379"/>
    </source>
</evidence>
<dbReference type="InterPro" id="IPR017896">
    <property type="entry name" value="4Fe4S_Fe-S-bd"/>
</dbReference>
<dbReference type="EMBL" id="JNUP01000072">
    <property type="protein sequence ID" value="KGE70750.1"/>
    <property type="molecule type" value="Genomic_DNA"/>
</dbReference>
<evidence type="ECO:0000256" key="7">
    <source>
        <dbReference type="ARBA" id="ARBA00023014"/>
    </source>
</evidence>
<accession>A0A098QS93</accession>
<evidence type="ECO:0000313" key="10">
    <source>
        <dbReference type="Proteomes" id="UP000029692"/>
    </source>
</evidence>
<dbReference type="SUPFAM" id="SSF46548">
    <property type="entry name" value="alpha-helical ferredoxin"/>
    <property type="match status" value="1"/>
</dbReference>
<dbReference type="SUPFAM" id="SSF142019">
    <property type="entry name" value="Nqo1 FMN-binding domain-like"/>
    <property type="match status" value="1"/>
</dbReference>
<dbReference type="GO" id="GO:0009055">
    <property type="term" value="F:electron transfer activity"/>
    <property type="evidence" value="ECO:0007669"/>
    <property type="project" value="InterPro"/>
</dbReference>
<name>A0A098QS93_9SPIO</name>
<keyword evidence="3" id="KW-0479">Metal-binding</keyword>
<dbReference type="Pfam" id="PF13183">
    <property type="entry name" value="Fer4_8"/>
    <property type="match status" value="1"/>
</dbReference>
<reference evidence="9 10" key="1">
    <citation type="submission" date="2014-05" db="EMBL/GenBank/DDBJ databases">
        <title>De novo Genome Sequence of Spirocheata sp.</title>
        <authorList>
            <person name="Shivani Y."/>
            <person name="Subhash Y."/>
            <person name="Tushar L."/>
            <person name="Sasikala C."/>
            <person name="Ramana C.V."/>
        </authorList>
    </citation>
    <scope>NUCLEOTIDE SEQUENCE [LARGE SCALE GENOMIC DNA]</scope>
    <source>
        <strain evidence="9 10">JC230</strain>
    </source>
</reference>
<dbReference type="PANTHER" id="PTHR43034">
    <property type="entry name" value="ION-TRANSLOCATING OXIDOREDUCTASE COMPLEX SUBUNIT C"/>
    <property type="match status" value="1"/>
</dbReference>
<dbReference type="AlphaFoldDB" id="A0A098QS93"/>
<proteinExistence type="predicted"/>
<dbReference type="STRING" id="1480694.DC28_14720"/>
<dbReference type="PROSITE" id="PS51379">
    <property type="entry name" value="4FE4S_FER_2"/>
    <property type="match status" value="1"/>
</dbReference>
<keyword evidence="6" id="KW-0408">Iron</keyword>
<dbReference type="Proteomes" id="UP000029692">
    <property type="component" value="Unassembled WGS sequence"/>
</dbReference>
<keyword evidence="4" id="KW-0677">Repeat</keyword>
<dbReference type="GO" id="GO:0016020">
    <property type="term" value="C:membrane"/>
    <property type="evidence" value="ECO:0007669"/>
    <property type="project" value="InterPro"/>
</dbReference>
<dbReference type="InterPro" id="IPR017900">
    <property type="entry name" value="4Fe4S_Fe_S_CS"/>
</dbReference>
<evidence type="ECO:0000313" key="9">
    <source>
        <dbReference type="EMBL" id="KGE70750.1"/>
    </source>
</evidence>
<organism evidence="9 10">
    <name type="scientific">Spirochaeta lutea</name>
    <dbReference type="NCBI Taxonomy" id="1480694"/>
    <lineage>
        <taxon>Bacteria</taxon>
        <taxon>Pseudomonadati</taxon>
        <taxon>Spirochaetota</taxon>
        <taxon>Spirochaetia</taxon>
        <taxon>Spirochaetales</taxon>
        <taxon>Spirochaetaceae</taxon>
        <taxon>Spirochaeta</taxon>
    </lineage>
</organism>
<dbReference type="InterPro" id="IPR037225">
    <property type="entry name" value="Nuo51_FMN-bd_sf"/>
</dbReference>
<dbReference type="GO" id="GO:0046872">
    <property type="term" value="F:metal ion binding"/>
    <property type="evidence" value="ECO:0007669"/>
    <property type="project" value="UniProtKB-KW"/>
</dbReference>
<dbReference type="InterPro" id="IPR011538">
    <property type="entry name" value="Nuo51_FMN-bd"/>
</dbReference>